<name>A0A3Q3XC58_MOLML</name>
<protein>
    <submittedName>
        <fullName evidence="3">Uncharacterized protein</fullName>
    </submittedName>
</protein>
<evidence type="ECO:0000313" key="4">
    <source>
        <dbReference type="Proteomes" id="UP000261620"/>
    </source>
</evidence>
<dbReference type="Proteomes" id="UP000261620">
    <property type="component" value="Unplaced"/>
</dbReference>
<evidence type="ECO:0000256" key="1">
    <source>
        <dbReference type="SAM" id="MobiDB-lite"/>
    </source>
</evidence>
<keyword evidence="2" id="KW-0472">Membrane</keyword>
<sequence length="148" mass="16856">AWPDPERAAGRGVRASLVNLFFFQACQLIILGGSIQRVLAMAHRVFLPAVSQAGPQLLVNDHLLHVLQRRMLTHLLLKRQHVLIHRACVSPKYTIICSRIARRALLHHCRRPKTHRRRQCTSPQAPRGPSRRRTCRCAGRSRTAGDRD</sequence>
<proteinExistence type="predicted"/>
<accession>A0A3Q3XC58</accession>
<dbReference type="AlphaFoldDB" id="A0A3Q3XC58"/>
<reference evidence="3" key="2">
    <citation type="submission" date="2025-09" db="UniProtKB">
        <authorList>
            <consortium name="Ensembl"/>
        </authorList>
    </citation>
    <scope>IDENTIFICATION</scope>
</reference>
<keyword evidence="4" id="KW-1185">Reference proteome</keyword>
<reference evidence="3" key="1">
    <citation type="submission" date="2025-08" db="UniProtKB">
        <authorList>
            <consortium name="Ensembl"/>
        </authorList>
    </citation>
    <scope>IDENTIFICATION</scope>
</reference>
<dbReference type="Ensembl" id="ENSMMOT00000026385.1">
    <property type="protein sequence ID" value="ENSMMOP00000025945.1"/>
    <property type="gene ID" value="ENSMMOG00000019677.1"/>
</dbReference>
<organism evidence="3 4">
    <name type="scientific">Mola mola</name>
    <name type="common">Ocean sunfish</name>
    <name type="synonym">Tetraodon mola</name>
    <dbReference type="NCBI Taxonomy" id="94237"/>
    <lineage>
        <taxon>Eukaryota</taxon>
        <taxon>Metazoa</taxon>
        <taxon>Chordata</taxon>
        <taxon>Craniata</taxon>
        <taxon>Vertebrata</taxon>
        <taxon>Euteleostomi</taxon>
        <taxon>Actinopterygii</taxon>
        <taxon>Neopterygii</taxon>
        <taxon>Teleostei</taxon>
        <taxon>Neoteleostei</taxon>
        <taxon>Acanthomorphata</taxon>
        <taxon>Eupercaria</taxon>
        <taxon>Tetraodontiformes</taxon>
        <taxon>Molidae</taxon>
        <taxon>Mola</taxon>
    </lineage>
</organism>
<feature type="region of interest" description="Disordered" evidence="1">
    <location>
        <begin position="112"/>
        <end position="148"/>
    </location>
</feature>
<evidence type="ECO:0000256" key="2">
    <source>
        <dbReference type="SAM" id="Phobius"/>
    </source>
</evidence>
<feature type="transmembrane region" description="Helical" evidence="2">
    <location>
        <begin position="20"/>
        <end position="39"/>
    </location>
</feature>
<keyword evidence="2" id="KW-1133">Transmembrane helix</keyword>
<evidence type="ECO:0000313" key="3">
    <source>
        <dbReference type="Ensembl" id="ENSMMOP00000025945.1"/>
    </source>
</evidence>
<keyword evidence="2" id="KW-0812">Transmembrane</keyword>